<comment type="caution">
    <text evidence="1">The sequence shown here is derived from an EMBL/GenBank/DDBJ whole genome shotgun (WGS) entry which is preliminary data.</text>
</comment>
<protein>
    <submittedName>
        <fullName evidence="1">Uncharacterized protein</fullName>
    </submittedName>
</protein>
<proteinExistence type="predicted"/>
<gene>
    <name evidence="1" type="ORF">HPB50_027271</name>
</gene>
<keyword evidence="2" id="KW-1185">Reference proteome</keyword>
<evidence type="ECO:0000313" key="1">
    <source>
        <dbReference type="EMBL" id="KAH6948973.1"/>
    </source>
</evidence>
<name>A0ACB7TPG9_HYAAI</name>
<reference evidence="1" key="1">
    <citation type="submission" date="2020-05" db="EMBL/GenBank/DDBJ databases">
        <title>Large-scale comparative analyses of tick genomes elucidate their genetic diversity and vector capacities.</title>
        <authorList>
            <person name="Jia N."/>
            <person name="Wang J."/>
            <person name="Shi W."/>
            <person name="Du L."/>
            <person name="Sun Y."/>
            <person name="Zhan W."/>
            <person name="Jiang J."/>
            <person name="Wang Q."/>
            <person name="Zhang B."/>
            <person name="Ji P."/>
            <person name="Sakyi L.B."/>
            <person name="Cui X."/>
            <person name="Yuan T."/>
            <person name="Jiang B."/>
            <person name="Yang W."/>
            <person name="Lam T.T.-Y."/>
            <person name="Chang Q."/>
            <person name="Ding S."/>
            <person name="Wang X."/>
            <person name="Zhu J."/>
            <person name="Ruan X."/>
            <person name="Zhao L."/>
            <person name="Wei J."/>
            <person name="Que T."/>
            <person name="Du C."/>
            <person name="Cheng J."/>
            <person name="Dai P."/>
            <person name="Han X."/>
            <person name="Huang E."/>
            <person name="Gao Y."/>
            <person name="Liu J."/>
            <person name="Shao H."/>
            <person name="Ye R."/>
            <person name="Li L."/>
            <person name="Wei W."/>
            <person name="Wang X."/>
            <person name="Wang C."/>
            <person name="Yang T."/>
            <person name="Huo Q."/>
            <person name="Li W."/>
            <person name="Guo W."/>
            <person name="Chen H."/>
            <person name="Zhou L."/>
            <person name="Ni X."/>
            <person name="Tian J."/>
            <person name="Zhou Y."/>
            <person name="Sheng Y."/>
            <person name="Liu T."/>
            <person name="Pan Y."/>
            <person name="Xia L."/>
            <person name="Li J."/>
            <person name="Zhao F."/>
            <person name="Cao W."/>
        </authorList>
    </citation>
    <scope>NUCLEOTIDE SEQUENCE</scope>
    <source>
        <strain evidence="1">Hyas-2018</strain>
    </source>
</reference>
<sequence length="144" mass="16185">MAAHETASADFIGLPCATFYKAKSHHATNETADRLLEKIASGNVSDIGESDDEDDIPQEDVPRENFDMPSSSKGEDVDNRSPLKERHVKDNVPKNFQWKKKVYVPPPDTDFSSRNECPPDADETSTPYTYFSRYVPESIFQVIA</sequence>
<dbReference type="Proteomes" id="UP000821845">
    <property type="component" value="Chromosome 1"/>
</dbReference>
<evidence type="ECO:0000313" key="2">
    <source>
        <dbReference type="Proteomes" id="UP000821845"/>
    </source>
</evidence>
<organism evidence="1 2">
    <name type="scientific">Hyalomma asiaticum</name>
    <name type="common">Tick</name>
    <dbReference type="NCBI Taxonomy" id="266040"/>
    <lineage>
        <taxon>Eukaryota</taxon>
        <taxon>Metazoa</taxon>
        <taxon>Ecdysozoa</taxon>
        <taxon>Arthropoda</taxon>
        <taxon>Chelicerata</taxon>
        <taxon>Arachnida</taxon>
        <taxon>Acari</taxon>
        <taxon>Parasitiformes</taxon>
        <taxon>Ixodida</taxon>
        <taxon>Ixodoidea</taxon>
        <taxon>Ixodidae</taxon>
        <taxon>Hyalomminae</taxon>
        <taxon>Hyalomma</taxon>
    </lineage>
</organism>
<dbReference type="EMBL" id="CM023481">
    <property type="protein sequence ID" value="KAH6948973.1"/>
    <property type="molecule type" value="Genomic_DNA"/>
</dbReference>
<accession>A0ACB7TPG9</accession>